<comment type="caution">
    <text evidence="1">The sequence shown here is derived from an EMBL/GenBank/DDBJ whole genome shotgun (WGS) entry which is preliminary data.</text>
</comment>
<organism evidence="1 2">
    <name type="scientific">Rhodovibrio sodomensis</name>
    <dbReference type="NCBI Taxonomy" id="1088"/>
    <lineage>
        <taxon>Bacteria</taxon>
        <taxon>Pseudomonadati</taxon>
        <taxon>Pseudomonadota</taxon>
        <taxon>Alphaproteobacteria</taxon>
        <taxon>Rhodospirillales</taxon>
        <taxon>Rhodovibrionaceae</taxon>
        <taxon>Rhodovibrio</taxon>
    </lineage>
</organism>
<name>A0ABS1DL81_9PROT</name>
<evidence type="ECO:0008006" key="3">
    <source>
        <dbReference type="Google" id="ProtNLM"/>
    </source>
</evidence>
<evidence type="ECO:0000313" key="2">
    <source>
        <dbReference type="Proteomes" id="UP001296873"/>
    </source>
</evidence>
<gene>
    <name evidence="1" type="ORF">CKO28_22950</name>
</gene>
<accession>A0ABS1DL81</accession>
<dbReference type="EMBL" id="NRRL01000124">
    <property type="protein sequence ID" value="MBK1670877.1"/>
    <property type="molecule type" value="Genomic_DNA"/>
</dbReference>
<keyword evidence="2" id="KW-1185">Reference proteome</keyword>
<sequence length="65" mass="7215">MPDTEFKVTETKSTSQAARRVAAGDADACITNAEACQAHGLRMVSDLIPIRMLWTLFGPTRFFRI</sequence>
<proteinExistence type="predicted"/>
<evidence type="ECO:0000313" key="1">
    <source>
        <dbReference type="EMBL" id="MBK1670877.1"/>
    </source>
</evidence>
<dbReference type="Proteomes" id="UP001296873">
    <property type="component" value="Unassembled WGS sequence"/>
</dbReference>
<reference evidence="1 2" key="1">
    <citation type="journal article" date="2020" name="Microorganisms">
        <title>Osmotic Adaptation and Compatible Solute Biosynthesis of Phototrophic Bacteria as Revealed from Genome Analyses.</title>
        <authorList>
            <person name="Imhoff J.F."/>
            <person name="Rahn T."/>
            <person name="Kunzel S."/>
            <person name="Keller A."/>
            <person name="Neulinger S.C."/>
        </authorList>
    </citation>
    <scope>NUCLEOTIDE SEQUENCE [LARGE SCALE GENOMIC DNA]</scope>
    <source>
        <strain evidence="1 2">DSM 9895</strain>
    </source>
</reference>
<protein>
    <recommendedName>
        <fullName evidence="3">Solute-binding protein family 3/N-terminal domain-containing protein</fullName>
    </recommendedName>
</protein>